<dbReference type="Gene3D" id="3.20.20.150">
    <property type="entry name" value="Divalent-metal-dependent TIM barrel enzymes"/>
    <property type="match status" value="1"/>
</dbReference>
<evidence type="ECO:0000259" key="2">
    <source>
        <dbReference type="Pfam" id="PF01261"/>
    </source>
</evidence>
<dbReference type="Proteomes" id="UP000065261">
    <property type="component" value="Chromosome II"/>
</dbReference>
<feature type="signal peptide" evidence="1">
    <location>
        <begin position="1"/>
        <end position="29"/>
    </location>
</feature>
<accession>A0A0U2NLF7</accession>
<protein>
    <recommendedName>
        <fullName evidence="2">Xylose isomerase-like TIM barrel domain-containing protein</fullName>
    </recommendedName>
</protein>
<dbReference type="EMBL" id="CP011035">
    <property type="protein sequence ID" value="ALS35155.1"/>
    <property type="molecule type" value="Genomic_DNA"/>
</dbReference>
<keyword evidence="1" id="KW-0732">Signal</keyword>
<evidence type="ECO:0000313" key="4">
    <source>
        <dbReference type="Proteomes" id="UP000065261"/>
    </source>
</evidence>
<gene>
    <name evidence="3" type="ORF">PTRA_b0720</name>
</gene>
<dbReference type="PATRIC" id="fig|1315283.4.peg.3745"/>
<dbReference type="AlphaFoldDB" id="A0A0U2NLF7"/>
<dbReference type="InterPro" id="IPR036237">
    <property type="entry name" value="Xyl_isomerase-like_sf"/>
</dbReference>
<reference evidence="3 4" key="1">
    <citation type="submission" date="2015-03" db="EMBL/GenBank/DDBJ databases">
        <authorList>
            <person name="Murphy D."/>
        </authorList>
    </citation>
    <scope>NUCLEOTIDE SEQUENCE [LARGE SCALE GENOMIC DNA]</scope>
    <source>
        <strain evidence="3 4">KMM 520</strain>
    </source>
</reference>
<dbReference type="KEGG" id="ptn:PTRA_b0720"/>
<evidence type="ECO:0000256" key="1">
    <source>
        <dbReference type="SAM" id="SignalP"/>
    </source>
</evidence>
<dbReference type="RefSeq" id="WP_058375090.1">
    <property type="nucleotide sequence ID" value="NZ_CP011035.1"/>
</dbReference>
<evidence type="ECO:0000313" key="3">
    <source>
        <dbReference type="EMBL" id="ALS35155.1"/>
    </source>
</evidence>
<dbReference type="OrthoDB" id="6258928at2"/>
<dbReference type="PANTHER" id="PTHR12110">
    <property type="entry name" value="HYDROXYPYRUVATE ISOMERASE"/>
    <property type="match status" value="1"/>
</dbReference>
<name>A0A0U2NLF7_9GAMM</name>
<organism evidence="3">
    <name type="scientific">Pseudoalteromonas translucida KMM 520</name>
    <dbReference type="NCBI Taxonomy" id="1315283"/>
    <lineage>
        <taxon>Bacteria</taxon>
        <taxon>Pseudomonadati</taxon>
        <taxon>Pseudomonadota</taxon>
        <taxon>Gammaproteobacteria</taxon>
        <taxon>Alteromonadales</taxon>
        <taxon>Pseudoalteromonadaceae</taxon>
        <taxon>Pseudoalteromonas</taxon>
    </lineage>
</organism>
<dbReference type="SUPFAM" id="SSF51658">
    <property type="entry name" value="Xylose isomerase-like"/>
    <property type="match status" value="1"/>
</dbReference>
<dbReference type="InterPro" id="IPR050312">
    <property type="entry name" value="IolE/XylAMocC-like"/>
</dbReference>
<feature type="chain" id="PRO_5006831569" description="Xylose isomerase-like TIM barrel domain-containing protein" evidence="1">
    <location>
        <begin position="30"/>
        <end position="291"/>
    </location>
</feature>
<sequence>MFNTKFWQLKTLLFIGVVTLSCSALQVSAKTAKALPPVSVQLWSVKDALKADFEGTLQSLSAMGFQGVEFAGDFGSYRDDPSKLKRKLSDLNLVASSAHIGFEVLTNESISDTLLFYKTLGVSLLFVPWDERAWHPTGVIALTKQLIAVNNIAQRYDMQIGFHNHDQEFNHYKGATYWDYIATQTPANMPLQLDIGWVNYAGKNPLTYVKNYPQRTISTHLKIRTHKNDGLSPIIGENSYSWQSLIKSLIQHGGTQWLVLEQEEYPHGLTPMQSVAKSKANLDVILQEMAQ</sequence>
<dbReference type="InterPro" id="IPR013022">
    <property type="entry name" value="Xyl_isomerase-like_TIM-brl"/>
</dbReference>
<proteinExistence type="predicted"/>
<dbReference type="Pfam" id="PF01261">
    <property type="entry name" value="AP_endonuc_2"/>
    <property type="match status" value="1"/>
</dbReference>
<dbReference type="PROSITE" id="PS51257">
    <property type="entry name" value="PROKAR_LIPOPROTEIN"/>
    <property type="match status" value="1"/>
</dbReference>
<feature type="domain" description="Xylose isomerase-like TIM barrel" evidence="2">
    <location>
        <begin position="59"/>
        <end position="270"/>
    </location>
</feature>
<dbReference type="PANTHER" id="PTHR12110:SF41">
    <property type="entry name" value="INOSOSE DEHYDRATASE"/>
    <property type="match status" value="1"/>
</dbReference>